<dbReference type="InterPro" id="IPR050484">
    <property type="entry name" value="Transf_Hexapept/Carb_Anhydrase"/>
</dbReference>
<dbReference type="SUPFAM" id="SSF51161">
    <property type="entry name" value="Trimeric LpxA-like enzymes"/>
    <property type="match status" value="1"/>
</dbReference>
<sequence length="192" mass="20075">MHGCSSVTVRSLLDSGTVTDFFRGVLGDHEPQIHPEAWVAPGAVIVGRVTLGRAANVWYGSVLRGEDEEIVVGEECNIQDLSCLHSDPGEPAVLEDRVSLGHKAMVHGAHIETGSLIGIGAIVLGGARIGAGSLVAAGALVPPGKTIPAGVLVAGVPGKVVRELNDDDRAVLAYTPAVYVEKSRLHREARWI</sequence>
<keyword evidence="2" id="KW-1185">Reference proteome</keyword>
<dbReference type="PANTHER" id="PTHR13061:SF29">
    <property type="entry name" value="GAMMA CARBONIC ANHYDRASE-LIKE 1, MITOCHONDRIAL-RELATED"/>
    <property type="match status" value="1"/>
</dbReference>
<evidence type="ECO:0000313" key="1">
    <source>
        <dbReference type="EMBL" id="TQL96378.1"/>
    </source>
</evidence>
<reference evidence="1 2" key="1">
    <citation type="submission" date="2019-06" db="EMBL/GenBank/DDBJ databases">
        <title>Sequencing the genomes of 1000 actinobacteria strains.</title>
        <authorList>
            <person name="Klenk H.-P."/>
        </authorList>
    </citation>
    <scope>NUCLEOTIDE SEQUENCE [LARGE SCALE GENOMIC DNA]</scope>
    <source>
        <strain evidence="1 2">DSM 102200</strain>
    </source>
</reference>
<dbReference type="InterPro" id="IPR047324">
    <property type="entry name" value="LbH_gamma_CA-like"/>
</dbReference>
<evidence type="ECO:0000313" key="2">
    <source>
        <dbReference type="Proteomes" id="UP000316096"/>
    </source>
</evidence>
<dbReference type="PANTHER" id="PTHR13061">
    <property type="entry name" value="DYNACTIN SUBUNIT P25"/>
    <property type="match status" value="1"/>
</dbReference>
<gene>
    <name evidence="1" type="ORF">FB559_1905</name>
</gene>
<organism evidence="1 2">
    <name type="scientific">Actinoallomurus bryophytorum</name>
    <dbReference type="NCBI Taxonomy" id="1490222"/>
    <lineage>
        <taxon>Bacteria</taxon>
        <taxon>Bacillati</taxon>
        <taxon>Actinomycetota</taxon>
        <taxon>Actinomycetes</taxon>
        <taxon>Streptosporangiales</taxon>
        <taxon>Thermomonosporaceae</taxon>
        <taxon>Actinoallomurus</taxon>
    </lineage>
</organism>
<dbReference type="Gene3D" id="2.160.10.10">
    <property type="entry name" value="Hexapeptide repeat proteins"/>
    <property type="match status" value="1"/>
</dbReference>
<protein>
    <submittedName>
        <fullName evidence="1">Carbonic anhydrase/acetyltransferase-like protein (Isoleucine patch superfamily)</fullName>
    </submittedName>
</protein>
<dbReference type="AlphaFoldDB" id="A0A543CH23"/>
<name>A0A543CH23_9ACTN</name>
<proteinExistence type="predicted"/>
<dbReference type="Proteomes" id="UP000316096">
    <property type="component" value="Unassembled WGS sequence"/>
</dbReference>
<dbReference type="GO" id="GO:0016740">
    <property type="term" value="F:transferase activity"/>
    <property type="evidence" value="ECO:0007669"/>
    <property type="project" value="UniProtKB-KW"/>
</dbReference>
<dbReference type="EMBL" id="VFOZ01000001">
    <property type="protein sequence ID" value="TQL96378.1"/>
    <property type="molecule type" value="Genomic_DNA"/>
</dbReference>
<accession>A0A543CH23</accession>
<comment type="caution">
    <text evidence="1">The sequence shown here is derived from an EMBL/GenBank/DDBJ whole genome shotgun (WGS) entry which is preliminary data.</text>
</comment>
<keyword evidence="1" id="KW-0808">Transferase</keyword>
<dbReference type="InterPro" id="IPR011004">
    <property type="entry name" value="Trimer_LpxA-like_sf"/>
</dbReference>
<dbReference type="CDD" id="cd04645">
    <property type="entry name" value="LbH_gamma_CA_like"/>
    <property type="match status" value="1"/>
</dbReference>